<dbReference type="InterPro" id="IPR027353">
    <property type="entry name" value="NET_dom"/>
</dbReference>
<keyword evidence="1" id="KW-0805">Transcription regulation</keyword>
<dbReference type="EnsemblPlants" id="Kaladp1222s0022.3.v1.1">
    <property type="protein sequence ID" value="Kaladp1222s0022.3.v1.1"/>
    <property type="gene ID" value="Kaladp1222s0022.v1.1"/>
</dbReference>
<dbReference type="PANTHER" id="PTHR45926">
    <property type="entry name" value="OSJNBA0053K19.4 PROTEIN"/>
    <property type="match status" value="1"/>
</dbReference>
<feature type="compositionally biased region" description="Acidic residues" evidence="5">
    <location>
        <begin position="669"/>
        <end position="679"/>
    </location>
</feature>
<proteinExistence type="predicted"/>
<dbReference type="Proteomes" id="UP000594263">
    <property type="component" value="Unplaced"/>
</dbReference>
<dbReference type="InterPro" id="IPR036427">
    <property type="entry name" value="Bromodomain-like_sf"/>
</dbReference>
<dbReference type="InterPro" id="IPR037377">
    <property type="entry name" value="GTE_bromo"/>
</dbReference>
<dbReference type="SUPFAM" id="SSF47370">
    <property type="entry name" value="Bromodomain"/>
    <property type="match status" value="1"/>
</dbReference>
<reference evidence="8" key="1">
    <citation type="submission" date="2021-01" db="UniProtKB">
        <authorList>
            <consortium name="EnsemblPlants"/>
        </authorList>
    </citation>
    <scope>IDENTIFICATION</scope>
</reference>
<evidence type="ECO:0000256" key="4">
    <source>
        <dbReference type="PROSITE-ProRule" id="PRU00035"/>
    </source>
</evidence>
<dbReference type="Gene3D" id="1.20.920.10">
    <property type="entry name" value="Bromodomain-like"/>
    <property type="match status" value="1"/>
</dbReference>
<dbReference type="CDD" id="cd05506">
    <property type="entry name" value="Bromo_plant1"/>
    <property type="match status" value="1"/>
</dbReference>
<dbReference type="InterPro" id="IPR038336">
    <property type="entry name" value="NET_sf"/>
</dbReference>
<feature type="region of interest" description="Disordered" evidence="5">
    <location>
        <begin position="1"/>
        <end position="29"/>
    </location>
</feature>
<keyword evidence="9" id="KW-1185">Reference proteome</keyword>
<dbReference type="SMART" id="SM00297">
    <property type="entry name" value="BROMO"/>
    <property type="match status" value="1"/>
</dbReference>
<evidence type="ECO:0000259" key="7">
    <source>
        <dbReference type="PROSITE" id="PS51525"/>
    </source>
</evidence>
<dbReference type="Gramene" id="Kaladp1222s0022.3.v1.1">
    <property type="protein sequence ID" value="Kaladp1222s0022.3.v1.1"/>
    <property type="gene ID" value="Kaladp1222s0022.v1.1"/>
</dbReference>
<dbReference type="PROSITE" id="PS51525">
    <property type="entry name" value="NET"/>
    <property type="match status" value="1"/>
</dbReference>
<dbReference type="Gramene" id="Kaladp1222s0022.1.v1.1">
    <property type="protein sequence ID" value="Kaladp1222s0022.1.v1.1"/>
    <property type="gene ID" value="Kaladp1222s0022.v1.1"/>
</dbReference>
<dbReference type="Gramene" id="Kaladp1222s0022.2.v1.1">
    <property type="protein sequence ID" value="Kaladp1222s0022.2.v1.1"/>
    <property type="gene ID" value="Kaladp1222s0022.v1.1"/>
</dbReference>
<feature type="compositionally biased region" description="Polar residues" evidence="5">
    <location>
        <begin position="629"/>
        <end position="642"/>
    </location>
</feature>
<keyword evidence="2 4" id="KW-0103">Bromodomain</keyword>
<sequence length="686" mass="75674">MASGSTVSDEAEGASGGIGAGEKQKWTETKVYRRRTFKGVKSNGGVPSNPTVTATATATTIKDDGHTNQNRKRNLVEDGNQENNHFEEGSHTGIHIDGNGVIESEKVDGNGVIESEKVVPVPSYVEIPSENANLKQIQPETVVEVISDKLLSPLRTDSVVPISNDLPVINGASRPALSAFDFKFKITLASASKPYLKEMRRKFENELFSLRKVAKKMDDTGDEMAPEIVHPVVNNGLVVNGARSNGFATQVYSGTRSLGHVPYKPNIRPFNQLRISVVENGMAMADSMEREKRTPKANQLYRNSEFLLAKDKFPPAESNKKSKSNGKKSSRGEFGFGVGSKVYKSCSTLLEKLMKHKHGWVFNSPVDVMGLGLHDYFLIIKNPMDLGTVKTRLSKCWYKSPMEFAEDVRLTFHNAMLYNPKGQDVHIMAETLLKIFEDKWPDIEWRYLRELRMAVDYDLGLPTPTSRRMNPFLSPVLPPAGTRVFNRSESMPHPVNTKLRTLTPAPSFRTPALKKPKAKDVDKRDMTYDEKQKLSTNLQSLPPEKLEGIIQIIKKRSTALSQNDDEIEVDIDSVDTETLWELDRFVTNYKKNLSKNRRKAELANQMRAEARQAIVKTTIPQSVAPKETTAGNENANLSSPTRGNDPAAIASGSSSSSSSSSSGSSSSDTDSDSSSDESDAGQSPGT</sequence>
<evidence type="ECO:0000313" key="8">
    <source>
        <dbReference type="EnsemblPlants" id="Kaladp1222s0022.2.v1.1"/>
    </source>
</evidence>
<evidence type="ECO:0000256" key="2">
    <source>
        <dbReference type="ARBA" id="ARBA00023117"/>
    </source>
</evidence>
<name>A0A7N0VKA1_KALFE</name>
<evidence type="ECO:0008006" key="10">
    <source>
        <dbReference type="Google" id="ProtNLM"/>
    </source>
</evidence>
<protein>
    <recommendedName>
        <fullName evidence="10">Transcription factor GTE4-like</fullName>
    </recommendedName>
</protein>
<feature type="region of interest" description="Disordered" evidence="5">
    <location>
        <begin position="616"/>
        <end position="686"/>
    </location>
</feature>
<evidence type="ECO:0000259" key="6">
    <source>
        <dbReference type="PROSITE" id="PS50014"/>
    </source>
</evidence>
<feature type="compositionally biased region" description="Low complexity" evidence="5">
    <location>
        <begin position="651"/>
        <end position="668"/>
    </location>
</feature>
<evidence type="ECO:0000256" key="1">
    <source>
        <dbReference type="ARBA" id="ARBA00023015"/>
    </source>
</evidence>
<dbReference type="PRINTS" id="PR00503">
    <property type="entry name" value="BROMODOMAIN"/>
</dbReference>
<evidence type="ECO:0000256" key="5">
    <source>
        <dbReference type="SAM" id="MobiDB-lite"/>
    </source>
</evidence>
<keyword evidence="3" id="KW-0804">Transcription</keyword>
<feature type="domain" description="Bromo" evidence="6">
    <location>
        <begin position="354"/>
        <end position="426"/>
    </location>
</feature>
<evidence type="ECO:0000313" key="9">
    <source>
        <dbReference type="Proteomes" id="UP000594263"/>
    </source>
</evidence>
<dbReference type="EnsemblPlants" id="Kaladp1222s0022.1.v1.1">
    <property type="protein sequence ID" value="Kaladp1222s0022.1.v1.1"/>
    <property type="gene ID" value="Kaladp1222s0022.v1.1"/>
</dbReference>
<accession>A0A7N0VKA1</accession>
<dbReference type="InterPro" id="IPR001487">
    <property type="entry name" value="Bromodomain"/>
</dbReference>
<dbReference type="PROSITE" id="PS50014">
    <property type="entry name" value="BROMODOMAIN_2"/>
    <property type="match status" value="1"/>
</dbReference>
<dbReference type="Pfam" id="PF17035">
    <property type="entry name" value="BET"/>
    <property type="match status" value="1"/>
</dbReference>
<dbReference type="Gene3D" id="1.20.1270.220">
    <property type="match status" value="1"/>
</dbReference>
<dbReference type="AlphaFoldDB" id="A0A7N0VKA1"/>
<organism evidence="8 9">
    <name type="scientific">Kalanchoe fedtschenkoi</name>
    <name type="common">Lavender scallops</name>
    <name type="synonym">South American air plant</name>
    <dbReference type="NCBI Taxonomy" id="63787"/>
    <lineage>
        <taxon>Eukaryota</taxon>
        <taxon>Viridiplantae</taxon>
        <taxon>Streptophyta</taxon>
        <taxon>Embryophyta</taxon>
        <taxon>Tracheophyta</taxon>
        <taxon>Spermatophyta</taxon>
        <taxon>Magnoliopsida</taxon>
        <taxon>eudicotyledons</taxon>
        <taxon>Gunneridae</taxon>
        <taxon>Pentapetalae</taxon>
        <taxon>Saxifragales</taxon>
        <taxon>Crassulaceae</taxon>
        <taxon>Kalanchoe</taxon>
    </lineage>
</organism>
<dbReference type="Pfam" id="PF00439">
    <property type="entry name" value="Bromodomain"/>
    <property type="match status" value="1"/>
</dbReference>
<dbReference type="EnsemblPlants" id="Kaladp1222s0022.2.v1.1">
    <property type="protein sequence ID" value="Kaladp1222s0022.2.v1.1"/>
    <property type="gene ID" value="Kaladp1222s0022.v1.1"/>
</dbReference>
<evidence type="ECO:0000256" key="3">
    <source>
        <dbReference type="ARBA" id="ARBA00023163"/>
    </source>
</evidence>
<feature type="domain" description="NET" evidence="7">
    <location>
        <begin position="516"/>
        <end position="597"/>
    </location>
</feature>